<accession>A4JVA9</accession>
<dbReference type="Proteomes" id="UP000002287">
    <property type="component" value="Plasmid pBVIE03"/>
</dbReference>
<evidence type="ECO:0000313" key="1">
    <source>
        <dbReference type="EMBL" id="ABO60212.1"/>
    </source>
</evidence>
<dbReference type="KEGG" id="bvi:Bcep1808_7335"/>
<evidence type="ECO:0000313" key="2">
    <source>
        <dbReference type="Proteomes" id="UP000002287"/>
    </source>
</evidence>
<dbReference type="EMBL" id="CP000619">
    <property type="protein sequence ID" value="ABO60212.1"/>
    <property type="molecule type" value="Genomic_DNA"/>
</dbReference>
<keyword evidence="1" id="KW-0614">Plasmid</keyword>
<sequence length="93" mass="10755">MAMHEQFLVIRGDAALKDFLAAYGFREIEADAKWNIGEYETIYQGLTYRVGYRWHDPSQVYSIQRDVHKAQLWSIDAAGGVRVRANIEFDEDA</sequence>
<geneLocation type="plasmid" evidence="1 2">
    <name>pBVIE03</name>
</geneLocation>
<name>A4JVA9_BURVG</name>
<proteinExistence type="predicted"/>
<protein>
    <submittedName>
        <fullName evidence="1">Uncharacterized protein</fullName>
    </submittedName>
</protein>
<dbReference type="AlphaFoldDB" id="A4JVA9"/>
<dbReference type="HOGENOM" id="CLU_2394210_0_0_4"/>
<gene>
    <name evidence="1" type="ordered locus">Bcep1808_7335</name>
</gene>
<organism evidence="1 2">
    <name type="scientific">Burkholderia vietnamiensis (strain G4 / LMG 22486)</name>
    <name type="common">Burkholderia cepacia (strain R1808)</name>
    <dbReference type="NCBI Taxonomy" id="269482"/>
    <lineage>
        <taxon>Bacteria</taxon>
        <taxon>Pseudomonadati</taxon>
        <taxon>Pseudomonadota</taxon>
        <taxon>Betaproteobacteria</taxon>
        <taxon>Burkholderiales</taxon>
        <taxon>Burkholderiaceae</taxon>
        <taxon>Burkholderia</taxon>
        <taxon>Burkholderia cepacia complex</taxon>
    </lineage>
</organism>
<reference evidence="1 2" key="1">
    <citation type="submission" date="2007-03" db="EMBL/GenBank/DDBJ databases">
        <title>Complete sequence of plasmid pBVIE03 of Burkholderia vietnamiensis G4.</title>
        <authorList>
            <consortium name="US DOE Joint Genome Institute"/>
            <person name="Copeland A."/>
            <person name="Lucas S."/>
            <person name="Lapidus A."/>
            <person name="Barry K."/>
            <person name="Detter J.C."/>
            <person name="Glavina del Rio T."/>
            <person name="Hammon N."/>
            <person name="Israni S."/>
            <person name="Dalin E."/>
            <person name="Tice H."/>
            <person name="Pitluck S."/>
            <person name="Chain P."/>
            <person name="Malfatti S."/>
            <person name="Shin M."/>
            <person name="Vergez L."/>
            <person name="Schmutz J."/>
            <person name="Larimer F."/>
            <person name="Land M."/>
            <person name="Hauser L."/>
            <person name="Kyrpides N."/>
            <person name="Tiedje J."/>
            <person name="Richardson P."/>
        </authorList>
    </citation>
    <scope>NUCLEOTIDE SEQUENCE [LARGE SCALE GENOMIC DNA]</scope>
    <source>
        <strain evidence="2">G4 / LMG 22486</strain>
        <plasmid evidence="1 2">pBVIE03</plasmid>
    </source>
</reference>